<evidence type="ECO:0000313" key="1">
    <source>
        <dbReference type="EMBL" id="ATQ67750.1"/>
    </source>
</evidence>
<protein>
    <submittedName>
        <fullName evidence="1">Phosphohydrolase</fullName>
    </submittedName>
</protein>
<dbReference type="Gene3D" id="1.10.3210.10">
    <property type="entry name" value="Hypothetical protein af1432"/>
    <property type="match status" value="1"/>
</dbReference>
<dbReference type="KEGG" id="mtw:CQW49_07480"/>
<dbReference type="GO" id="GO:0016787">
    <property type="term" value="F:hydrolase activity"/>
    <property type="evidence" value="ECO:0007669"/>
    <property type="project" value="UniProtKB-KW"/>
</dbReference>
<dbReference type="EMBL" id="CP023737">
    <property type="protein sequence ID" value="ATQ67750.1"/>
    <property type="molecule type" value="Genomic_DNA"/>
</dbReference>
<dbReference type="STRING" id="595536.GCA_000178815_03657"/>
<organism evidence="1 2">
    <name type="scientific">Methylosinus trichosporium (strain ATCC 35070 / NCIMB 11131 / UNIQEM 75 / OB3b)</name>
    <dbReference type="NCBI Taxonomy" id="595536"/>
    <lineage>
        <taxon>Bacteria</taxon>
        <taxon>Pseudomonadati</taxon>
        <taxon>Pseudomonadota</taxon>
        <taxon>Alphaproteobacteria</taxon>
        <taxon>Hyphomicrobiales</taxon>
        <taxon>Methylocystaceae</taxon>
        <taxon>Methylosinus</taxon>
    </lineage>
</organism>
<dbReference type="AlphaFoldDB" id="A0A2D2CYD2"/>
<gene>
    <name evidence="1" type="ORF">CQW49_07480</name>
</gene>
<keyword evidence="1" id="KW-0378">Hydrolase</keyword>
<evidence type="ECO:0000313" key="2">
    <source>
        <dbReference type="Proteomes" id="UP000230709"/>
    </source>
</evidence>
<dbReference type="Proteomes" id="UP000230709">
    <property type="component" value="Chromosome"/>
</dbReference>
<sequence>MQTYTGRAFYPLDPRPQDVAIDDIAHALAHLCRYGGHSRFFYSVAEHSLLLARYAAASPDMAPKDAADLALCALLHDASEAYLVDVPRPLKIMLPLYAVMEARVQAAIAARFGLSHGLSGLVRDLDHRILTDERLQLMETPPQPWATDAEPLGVIITGMSPRRAEREFLDEFHRLRWGAR</sequence>
<proteinExistence type="predicted"/>
<reference evidence="2" key="1">
    <citation type="submission" date="2017-10" db="EMBL/GenBank/DDBJ databases">
        <title>Completed PacBio SMRT sequence of Methylosinus trichosporium OB3b reveals presence of a third large plasmid.</title>
        <authorList>
            <person name="Charles T.C."/>
            <person name="Lynch M.D.J."/>
            <person name="Heil J.R."/>
            <person name="Cheng J."/>
        </authorList>
    </citation>
    <scope>NUCLEOTIDE SEQUENCE [LARGE SCALE GENOMIC DNA]</scope>
    <source>
        <strain evidence="2">OB3b</strain>
    </source>
</reference>
<accession>A0A2D2CYD2</accession>
<name>A0A2D2CYD2_METT3</name>
<keyword evidence="2" id="KW-1185">Reference proteome</keyword>
<dbReference type="SUPFAM" id="SSF109604">
    <property type="entry name" value="HD-domain/PDEase-like"/>
    <property type="match status" value="1"/>
</dbReference>